<comment type="pathway">
    <text evidence="1">Amino-acid biosynthesis; L-asparagine biosynthesis; L-asparagine from L-aspartate (L-Gln route): step 1/1.</text>
</comment>
<organism evidence="5 6">
    <name type="scientific">Helicobacter macacae MIT 99-5501</name>
    <dbReference type="NCBI Taxonomy" id="1357400"/>
    <lineage>
        <taxon>Bacteria</taxon>
        <taxon>Pseudomonadati</taxon>
        <taxon>Campylobacterota</taxon>
        <taxon>Epsilonproteobacteria</taxon>
        <taxon>Campylobacterales</taxon>
        <taxon>Helicobacteraceae</taxon>
        <taxon>Helicobacter</taxon>
    </lineage>
</organism>
<protein>
    <recommendedName>
        <fullName evidence="2">asparagine synthase (glutamine-hydrolyzing)</fullName>
        <ecNumber evidence="2">6.3.5.4</ecNumber>
    </recommendedName>
</protein>
<evidence type="ECO:0000313" key="5">
    <source>
        <dbReference type="EMBL" id="ETD24936.1"/>
    </source>
</evidence>
<reference evidence="5 6" key="1">
    <citation type="journal article" date="2014" name="Genome Announc.">
        <title>Draft genome sequences of six enterohepatic helicobacter species isolated from humans and one from rhesus macaques.</title>
        <authorList>
            <person name="Shen Z."/>
            <person name="Sheh A."/>
            <person name="Young S.K."/>
            <person name="Abouelliel A."/>
            <person name="Ward D.V."/>
            <person name="Earl A.M."/>
            <person name="Fox J.G."/>
        </authorList>
    </citation>
    <scope>NUCLEOTIDE SEQUENCE [LARGE SCALE GENOMIC DNA]</scope>
    <source>
        <strain evidence="5 6">MIT 99-5501</strain>
    </source>
</reference>
<comment type="catalytic activity">
    <reaction evidence="3">
        <text>L-aspartate + L-glutamine + ATP + H2O = L-asparagine + L-glutamate + AMP + diphosphate + H(+)</text>
        <dbReference type="Rhea" id="RHEA:12228"/>
        <dbReference type="ChEBI" id="CHEBI:15377"/>
        <dbReference type="ChEBI" id="CHEBI:15378"/>
        <dbReference type="ChEBI" id="CHEBI:29985"/>
        <dbReference type="ChEBI" id="CHEBI:29991"/>
        <dbReference type="ChEBI" id="CHEBI:30616"/>
        <dbReference type="ChEBI" id="CHEBI:33019"/>
        <dbReference type="ChEBI" id="CHEBI:58048"/>
        <dbReference type="ChEBI" id="CHEBI:58359"/>
        <dbReference type="ChEBI" id="CHEBI:456215"/>
        <dbReference type="EC" id="6.3.5.4"/>
    </reaction>
</comment>
<dbReference type="eggNOG" id="COG0367">
    <property type="taxonomic scope" value="Bacteria"/>
</dbReference>
<dbReference type="GO" id="GO:0006529">
    <property type="term" value="P:asparagine biosynthetic process"/>
    <property type="evidence" value="ECO:0007669"/>
    <property type="project" value="InterPro"/>
</dbReference>
<dbReference type="PANTHER" id="PTHR43284:SF1">
    <property type="entry name" value="ASPARAGINE SYNTHETASE"/>
    <property type="match status" value="1"/>
</dbReference>
<name>V8CDZ7_9HELI</name>
<dbReference type="EMBL" id="AZJI01000001">
    <property type="protein sequence ID" value="ETD24936.1"/>
    <property type="molecule type" value="Genomic_DNA"/>
</dbReference>
<comment type="caution">
    <text evidence="5">The sequence shown here is derived from an EMBL/GenBank/DDBJ whole genome shotgun (WGS) entry which is preliminary data.</text>
</comment>
<evidence type="ECO:0000256" key="3">
    <source>
        <dbReference type="ARBA" id="ARBA00048741"/>
    </source>
</evidence>
<dbReference type="HOGENOM" id="CLU_673999_0_0_7"/>
<dbReference type="GO" id="GO:0004066">
    <property type="term" value="F:asparagine synthase (glutamine-hydrolyzing) activity"/>
    <property type="evidence" value="ECO:0007669"/>
    <property type="project" value="UniProtKB-EC"/>
</dbReference>
<keyword evidence="6" id="KW-1185">Reference proteome</keyword>
<proteinExistence type="predicted"/>
<dbReference type="Gene3D" id="3.40.50.620">
    <property type="entry name" value="HUPs"/>
    <property type="match status" value="1"/>
</dbReference>
<dbReference type="STRING" id="1357400.HMPREF2086_00270"/>
<dbReference type="AlphaFoldDB" id="V8CDZ7"/>
<gene>
    <name evidence="5" type="ORF">HMPREF2086_00270</name>
</gene>
<dbReference type="InterPro" id="IPR051786">
    <property type="entry name" value="ASN_synthetase/amidase"/>
</dbReference>
<evidence type="ECO:0000259" key="4">
    <source>
        <dbReference type="Pfam" id="PF00733"/>
    </source>
</evidence>
<dbReference type="Pfam" id="PF00733">
    <property type="entry name" value="Asn_synthase"/>
    <property type="match status" value="1"/>
</dbReference>
<sequence>MFMSLGYILGSHTWFKHIKRLAPASIVEYHLPTKKISQKYYWTFAEIKQENISFDEAVDKAYYLFKDSIKRQVDLELYPSVLLSGGSDSRLCLAAMSEVYPHYKPYTATFGVKNCLDFILAQKVCDVIETTNNEFLFENIDWLNLRKEHLYSMDCAHSLMHLHGCEFDLFPQESRLIVSGYLGDAVFGDSYLPDKKLYNQRANDKIAEFYYGGFAKFSGYKDEYYDIANPLPLHWINRGSNFINMAVSSDTNKTNITCRPFFDNKIIEFIATLPNEYLFGYRFYKCLALRHYPQFFKHIGRNSLMPLHINKNLTYIADKIKFKIDKKLQKLGFIPKVITSYTDYEKWITQEPYKSQINDYLSSKTAFYKRFLNEIANLYIHKEQGDYADKILKLVSVEMYFEKLEIYL</sequence>
<accession>V8CDZ7</accession>
<dbReference type="EC" id="6.3.5.4" evidence="2"/>
<dbReference type="Proteomes" id="UP000018731">
    <property type="component" value="Unassembled WGS sequence"/>
</dbReference>
<dbReference type="PANTHER" id="PTHR43284">
    <property type="entry name" value="ASPARAGINE SYNTHETASE (GLUTAMINE-HYDROLYZING)"/>
    <property type="match status" value="1"/>
</dbReference>
<evidence type="ECO:0000313" key="6">
    <source>
        <dbReference type="Proteomes" id="UP000018731"/>
    </source>
</evidence>
<dbReference type="InterPro" id="IPR001962">
    <property type="entry name" value="Asn_synthase"/>
</dbReference>
<evidence type="ECO:0000256" key="1">
    <source>
        <dbReference type="ARBA" id="ARBA00005187"/>
    </source>
</evidence>
<evidence type="ECO:0000256" key="2">
    <source>
        <dbReference type="ARBA" id="ARBA00012737"/>
    </source>
</evidence>
<dbReference type="SUPFAM" id="SSF52402">
    <property type="entry name" value="Adenine nucleotide alpha hydrolases-like"/>
    <property type="match status" value="1"/>
</dbReference>
<feature type="domain" description="Asparagine synthetase" evidence="4">
    <location>
        <begin position="64"/>
        <end position="207"/>
    </location>
</feature>
<dbReference type="InterPro" id="IPR014729">
    <property type="entry name" value="Rossmann-like_a/b/a_fold"/>
</dbReference>
<dbReference type="PATRIC" id="fig|1357400.3.peg.378"/>